<dbReference type="PANTHER" id="PTHR43022:SF1">
    <property type="entry name" value="PROTEIN SMF"/>
    <property type="match status" value="1"/>
</dbReference>
<evidence type="ECO:0000259" key="2">
    <source>
        <dbReference type="Pfam" id="PF02481"/>
    </source>
</evidence>
<feature type="domain" description="DprA winged helix" evidence="3">
    <location>
        <begin position="294"/>
        <end position="352"/>
    </location>
</feature>
<dbReference type="SUPFAM" id="SSF102405">
    <property type="entry name" value="MCP/YpsA-like"/>
    <property type="match status" value="1"/>
</dbReference>
<dbReference type="InterPro" id="IPR003488">
    <property type="entry name" value="DprA"/>
</dbReference>
<accession>A0ABT7QNU7</accession>
<dbReference type="Gene3D" id="3.40.50.450">
    <property type="match status" value="1"/>
</dbReference>
<sequence length="357" mass="37934">MPDDFALKDWLALSMTDGVGPTTMRKLLRVFGSPGQTRRAGIAELSACVPARVARNIKNDNNEKDVKAACRWAERENCRILTLADKDYPPLLLEITDAPPLLYAMGDSHVLTNRPLVAVVGSRSASSAGVKNTEIFARALSEAGVGVVSGMAQGVDSAAHRGALQGPAGTVAVLGTGIDIIYPKQNRTIAMKIVQEGGLMVSDFPLGTPPMAGNFPRRNRIISGLARACLVVEATVKSGSLITAELAAEQGREVFAVPGSINSPLHRGCHRLIKQGAKLAENVSDVLEELKLRAPKTPLPPPPKPGELLSFIDFEPTSVDDIAERSGMVAQVLLPELLILEMEGKILPAAGGTYQRV</sequence>
<evidence type="ECO:0000313" key="5">
    <source>
        <dbReference type="Proteomes" id="UP001168167"/>
    </source>
</evidence>
<comment type="caution">
    <text evidence="4">The sequence shown here is derived from an EMBL/GenBank/DDBJ whole genome shotgun (WGS) entry which is preliminary data.</text>
</comment>
<dbReference type="InterPro" id="IPR041614">
    <property type="entry name" value="DprA_WH"/>
</dbReference>
<evidence type="ECO:0000259" key="3">
    <source>
        <dbReference type="Pfam" id="PF17782"/>
    </source>
</evidence>
<gene>
    <name evidence="4" type="primary">dprA</name>
    <name evidence="4" type="ORF">NQX30_06680</name>
</gene>
<dbReference type="NCBIfam" id="TIGR00732">
    <property type="entry name" value="dprA"/>
    <property type="match status" value="1"/>
</dbReference>
<comment type="similarity">
    <text evidence="1">Belongs to the DprA/Smf family.</text>
</comment>
<dbReference type="SUPFAM" id="SSF47781">
    <property type="entry name" value="RuvA domain 2-like"/>
    <property type="match status" value="1"/>
</dbReference>
<dbReference type="InterPro" id="IPR057666">
    <property type="entry name" value="DrpA_SLOG"/>
</dbReference>
<dbReference type="Pfam" id="PF17782">
    <property type="entry name" value="WHD_DprA"/>
    <property type="match status" value="1"/>
</dbReference>
<evidence type="ECO:0000256" key="1">
    <source>
        <dbReference type="ARBA" id="ARBA00006525"/>
    </source>
</evidence>
<dbReference type="EMBL" id="JANQAO010000003">
    <property type="protein sequence ID" value="MDM5148050.1"/>
    <property type="molecule type" value="Genomic_DNA"/>
</dbReference>
<dbReference type="Proteomes" id="UP001168167">
    <property type="component" value="Unassembled WGS sequence"/>
</dbReference>
<dbReference type="PANTHER" id="PTHR43022">
    <property type="entry name" value="PROTEIN SMF"/>
    <property type="match status" value="1"/>
</dbReference>
<dbReference type="InterPro" id="IPR010994">
    <property type="entry name" value="RuvA_2-like"/>
</dbReference>
<reference evidence="4" key="2">
    <citation type="journal article" date="2023" name="Microbiome">
        <title>Synthase-selected sorting approach identifies a beta-lactone synthase in a nudibranch symbiotic bacterium.</title>
        <authorList>
            <person name="Dzunkova M."/>
            <person name="La Clair J.J."/>
            <person name="Tyml T."/>
            <person name="Doud D."/>
            <person name="Schulz F."/>
            <person name="Piquer-Esteban S."/>
            <person name="Porcel Sanchis D."/>
            <person name="Osborn A."/>
            <person name="Robinson D."/>
            <person name="Louie K.B."/>
            <person name="Bowen B.P."/>
            <person name="Bowers R.M."/>
            <person name="Lee J."/>
            <person name="Arnau V."/>
            <person name="Diaz-Villanueva W."/>
            <person name="Stepanauskas R."/>
            <person name="Gosliner T."/>
            <person name="Date S.V."/>
            <person name="Northen T.R."/>
            <person name="Cheng J.F."/>
            <person name="Burkart M.D."/>
            <person name="Woyke T."/>
        </authorList>
    </citation>
    <scope>NUCLEOTIDE SEQUENCE</scope>
    <source>
        <strain evidence="4">Df01</strain>
    </source>
</reference>
<proteinExistence type="inferred from homology"/>
<name>A0ABT7QNU7_9GAMM</name>
<dbReference type="Pfam" id="PF02481">
    <property type="entry name" value="DNA_processg_A"/>
    <property type="match status" value="1"/>
</dbReference>
<keyword evidence="5" id="KW-1185">Reference proteome</keyword>
<protein>
    <submittedName>
        <fullName evidence="4">DNA-processing protein DprA</fullName>
    </submittedName>
</protein>
<evidence type="ECO:0000313" key="4">
    <source>
        <dbReference type="EMBL" id="MDM5148050.1"/>
    </source>
</evidence>
<organism evidence="4 5">
    <name type="scientific">Candidatus Doriopsillibacter californiensis</name>
    <dbReference type="NCBI Taxonomy" id="2970740"/>
    <lineage>
        <taxon>Bacteria</taxon>
        <taxon>Pseudomonadati</taxon>
        <taxon>Pseudomonadota</taxon>
        <taxon>Gammaproteobacteria</taxon>
        <taxon>Candidatus Tethybacterales</taxon>
        <taxon>Candidatus Persebacteraceae</taxon>
        <taxon>Candidatus Doriopsillibacter</taxon>
    </lineage>
</organism>
<feature type="domain" description="Smf/DprA SLOG" evidence="2">
    <location>
        <begin position="80"/>
        <end position="290"/>
    </location>
</feature>
<reference evidence="4" key="1">
    <citation type="submission" date="2022-08" db="EMBL/GenBank/DDBJ databases">
        <authorList>
            <person name="Dzunkova M."/>
            <person name="La Clair J."/>
            <person name="Tyml T."/>
            <person name="Doud D."/>
            <person name="Schulz F."/>
            <person name="Piquer S."/>
            <person name="Porcel Sanchis D."/>
            <person name="Osborn A."/>
            <person name="Robinson D."/>
            <person name="Louie K.B."/>
            <person name="Bowen B.P."/>
            <person name="Bowers R."/>
            <person name="Lee J."/>
            <person name="Arnau Llombart V."/>
            <person name="Diaz Villanueva W."/>
            <person name="Gosliner T."/>
            <person name="Northen T."/>
            <person name="Cheng J.-F."/>
            <person name="Burkart M.D."/>
            <person name="Woyke T."/>
        </authorList>
    </citation>
    <scope>NUCLEOTIDE SEQUENCE</scope>
    <source>
        <strain evidence="4">Df01</strain>
    </source>
</reference>